<feature type="non-terminal residue" evidence="5">
    <location>
        <position position="1"/>
    </location>
</feature>
<dbReference type="InterPro" id="IPR029063">
    <property type="entry name" value="SAM-dependent_MTases_sf"/>
</dbReference>
<dbReference type="GO" id="GO:0003677">
    <property type="term" value="F:DNA binding"/>
    <property type="evidence" value="ECO:0007669"/>
    <property type="project" value="InterPro"/>
</dbReference>
<dbReference type="InterPro" id="IPR001091">
    <property type="entry name" value="RM_Methyltransferase"/>
</dbReference>
<dbReference type="PROSITE" id="PS00092">
    <property type="entry name" value="N6_MTASE"/>
    <property type="match status" value="1"/>
</dbReference>
<evidence type="ECO:0000313" key="5">
    <source>
        <dbReference type="EMBL" id="KKK48299.1"/>
    </source>
</evidence>
<dbReference type="EMBL" id="LAZR01069135">
    <property type="protein sequence ID" value="KKK48299.1"/>
    <property type="molecule type" value="Genomic_DNA"/>
</dbReference>
<protein>
    <recommendedName>
        <fullName evidence="4">DNA methylase N-4/N-6 domain-containing protein</fullName>
    </recommendedName>
</protein>
<proteinExistence type="inferred from homology"/>
<name>A0A0F8Y249_9ZZZZ</name>
<organism evidence="5">
    <name type="scientific">marine sediment metagenome</name>
    <dbReference type="NCBI Taxonomy" id="412755"/>
    <lineage>
        <taxon>unclassified sequences</taxon>
        <taxon>metagenomes</taxon>
        <taxon>ecological metagenomes</taxon>
    </lineage>
</organism>
<dbReference type="AlphaFoldDB" id="A0A0F8Y249"/>
<evidence type="ECO:0000256" key="2">
    <source>
        <dbReference type="ARBA" id="ARBA00022603"/>
    </source>
</evidence>
<dbReference type="InterPro" id="IPR002052">
    <property type="entry name" value="DNA_methylase_N6_adenine_CS"/>
</dbReference>
<dbReference type="GO" id="GO:0005737">
    <property type="term" value="C:cytoplasm"/>
    <property type="evidence" value="ECO:0007669"/>
    <property type="project" value="TreeGrafter"/>
</dbReference>
<dbReference type="Pfam" id="PF01555">
    <property type="entry name" value="N6_N4_Mtase"/>
    <property type="match status" value="1"/>
</dbReference>
<feature type="domain" description="DNA methylase N-4/N-6" evidence="4">
    <location>
        <begin position="8"/>
        <end position="206"/>
    </location>
</feature>
<accession>A0A0F8Y249</accession>
<dbReference type="InterPro" id="IPR002941">
    <property type="entry name" value="DNA_methylase_N4/N6"/>
</dbReference>
<evidence type="ECO:0000256" key="1">
    <source>
        <dbReference type="ARBA" id="ARBA00006594"/>
    </source>
</evidence>
<dbReference type="Gene3D" id="3.40.50.150">
    <property type="entry name" value="Vaccinia Virus protein VP39"/>
    <property type="match status" value="1"/>
</dbReference>
<dbReference type="PRINTS" id="PR00508">
    <property type="entry name" value="S21N4MTFRASE"/>
</dbReference>
<keyword evidence="2" id="KW-0489">Methyltransferase</keyword>
<dbReference type="PANTHER" id="PTHR13370:SF3">
    <property type="entry name" value="TRNA (GUANINE(10)-N2)-METHYLTRANSFERASE HOMOLOG"/>
    <property type="match status" value="1"/>
</dbReference>
<comment type="similarity">
    <text evidence="1">Belongs to the N(4)/N(6)-methyltransferase family.</text>
</comment>
<dbReference type="SUPFAM" id="SSF53335">
    <property type="entry name" value="S-adenosyl-L-methionine-dependent methyltransferases"/>
    <property type="match status" value="1"/>
</dbReference>
<comment type="caution">
    <text evidence="5">The sequence shown here is derived from an EMBL/GenBank/DDBJ whole genome shotgun (WGS) entry which is preliminary data.</text>
</comment>
<dbReference type="PANTHER" id="PTHR13370">
    <property type="entry name" value="RNA METHYLASE-RELATED"/>
    <property type="match status" value="1"/>
</dbReference>
<evidence type="ECO:0000256" key="3">
    <source>
        <dbReference type="ARBA" id="ARBA00022679"/>
    </source>
</evidence>
<sequence length="212" mass="24164">PLPDSFADLVVTDPPFSINFDGRSSAYNRKKNNVVGSYLEMPIEDIFPAVSEIVRILKPYGTLWIVMGWNNLRHWENAVAEHITITQIGHVIWKYQFGVYAKKKPVCSHYHLLVYTKGKRHWTWNQQDYDEDVWVIQRPYQVGGLKYPNKLPPEVAREMIIRSSNPGDVVVDPFAGSGTTGAVARRLGRKAILIDVSLEYCGLAKERVEHAV</sequence>
<dbReference type="GO" id="GO:0008170">
    <property type="term" value="F:N-methyltransferase activity"/>
    <property type="evidence" value="ECO:0007669"/>
    <property type="project" value="InterPro"/>
</dbReference>
<dbReference type="GO" id="GO:0032259">
    <property type="term" value="P:methylation"/>
    <property type="evidence" value="ECO:0007669"/>
    <property type="project" value="UniProtKB-KW"/>
</dbReference>
<reference evidence="5" key="1">
    <citation type="journal article" date="2015" name="Nature">
        <title>Complex archaea that bridge the gap between prokaryotes and eukaryotes.</title>
        <authorList>
            <person name="Spang A."/>
            <person name="Saw J.H."/>
            <person name="Jorgensen S.L."/>
            <person name="Zaremba-Niedzwiedzka K."/>
            <person name="Martijn J."/>
            <person name="Lind A.E."/>
            <person name="van Eijk R."/>
            <person name="Schleper C."/>
            <person name="Guy L."/>
            <person name="Ettema T.J."/>
        </authorList>
    </citation>
    <scope>NUCLEOTIDE SEQUENCE</scope>
</reference>
<evidence type="ECO:0000259" key="4">
    <source>
        <dbReference type="Pfam" id="PF01555"/>
    </source>
</evidence>
<keyword evidence="3" id="KW-0808">Transferase</keyword>
<gene>
    <name evidence="5" type="ORF">LCGC14_3146500</name>
</gene>